<dbReference type="PROSITE" id="PS51257">
    <property type="entry name" value="PROKAR_LIPOPROTEIN"/>
    <property type="match status" value="1"/>
</dbReference>
<dbReference type="EMBL" id="GIFC01011036">
    <property type="protein sequence ID" value="MXU93119.1"/>
    <property type="molecule type" value="Transcribed_RNA"/>
</dbReference>
<protein>
    <submittedName>
        <fullName evidence="2">Uncharacterized protein</fullName>
    </submittedName>
</protein>
<reference evidence="2" key="1">
    <citation type="submission" date="2019-12" db="EMBL/GenBank/DDBJ databases">
        <title>An insight into the sialome of adult female Ixodes ricinus ticks feeding for 6 days.</title>
        <authorList>
            <person name="Perner J."/>
            <person name="Ribeiro J.M.C."/>
        </authorList>
    </citation>
    <scope>NUCLEOTIDE SEQUENCE</scope>
    <source>
        <strain evidence="2">Semi-engorged</strain>
        <tissue evidence="2">Salivary glands</tissue>
    </source>
</reference>
<proteinExistence type="predicted"/>
<accession>A0A6B0UTK7</accession>
<evidence type="ECO:0000256" key="1">
    <source>
        <dbReference type="SAM" id="MobiDB-lite"/>
    </source>
</evidence>
<feature type="region of interest" description="Disordered" evidence="1">
    <location>
        <begin position="74"/>
        <end position="109"/>
    </location>
</feature>
<evidence type="ECO:0000313" key="2">
    <source>
        <dbReference type="EMBL" id="MXU93119.1"/>
    </source>
</evidence>
<organism evidence="2">
    <name type="scientific">Ixodes ricinus</name>
    <name type="common">Common tick</name>
    <name type="synonym">Acarus ricinus</name>
    <dbReference type="NCBI Taxonomy" id="34613"/>
    <lineage>
        <taxon>Eukaryota</taxon>
        <taxon>Metazoa</taxon>
        <taxon>Ecdysozoa</taxon>
        <taxon>Arthropoda</taxon>
        <taxon>Chelicerata</taxon>
        <taxon>Arachnida</taxon>
        <taxon>Acari</taxon>
        <taxon>Parasitiformes</taxon>
        <taxon>Ixodida</taxon>
        <taxon>Ixodoidea</taxon>
        <taxon>Ixodidae</taxon>
        <taxon>Ixodinae</taxon>
        <taxon>Ixodes</taxon>
    </lineage>
</organism>
<feature type="compositionally biased region" description="Pro residues" evidence="1">
    <location>
        <begin position="79"/>
        <end position="93"/>
    </location>
</feature>
<dbReference type="AlphaFoldDB" id="A0A6B0UTK7"/>
<name>A0A6B0UTK7_IXORI</name>
<sequence>MSPRCRRPCAPAPAPPGAFRGAVAQSCAAAGCSCDSRGRRFLGPLFRLWNRLKTCAAWGRTSGWPGRLHCPRHSNSGLPPSPPDPPDCCPPPSRSRARTQGQSPEPRHQAQRWCVCSEQGTLCHSQCRCPHSSTSCAGGCC</sequence>